<dbReference type="AlphaFoldDB" id="A0A8E2S3Q6"/>
<accession>A0A8E2S3Q6</accession>
<comment type="caution">
    <text evidence="1">The sequence shown here is derived from an EMBL/GenBank/DDBJ whole genome shotgun (WGS) entry which is preliminary data.</text>
</comment>
<protein>
    <submittedName>
        <fullName evidence="1">Uncharacterized protein</fullName>
    </submittedName>
</protein>
<name>A0A8E2S3Q6_9BURK</name>
<reference evidence="1 2" key="1">
    <citation type="submission" date="2018-03" db="EMBL/GenBank/DDBJ databases">
        <authorList>
            <person name="Nguyen K."/>
            <person name="Fouts D."/>
            <person name="Sutton G."/>
        </authorList>
    </citation>
    <scope>NUCLEOTIDE SEQUENCE [LARGE SCALE GENOMIC DNA]</scope>
    <source>
        <strain evidence="1 2">AU17135</strain>
    </source>
</reference>
<evidence type="ECO:0000313" key="2">
    <source>
        <dbReference type="Proteomes" id="UP000237686"/>
    </source>
</evidence>
<dbReference type="EMBL" id="PVFZ01000005">
    <property type="protein sequence ID" value="PRF28383.1"/>
    <property type="molecule type" value="Genomic_DNA"/>
</dbReference>
<gene>
    <name evidence="1" type="ORF">C6P98_01185</name>
</gene>
<sequence length="73" mass="8273">MTFFRGSHNGRLCICRACRFASCRVPAGVGRAVRHAFGELFPPRCRPRTSARFGFAEKLCKMALYRPSHNDLL</sequence>
<proteinExistence type="predicted"/>
<organism evidence="1 2">
    <name type="scientific">Burkholderia multivorans</name>
    <dbReference type="NCBI Taxonomy" id="87883"/>
    <lineage>
        <taxon>Bacteria</taxon>
        <taxon>Pseudomonadati</taxon>
        <taxon>Pseudomonadota</taxon>
        <taxon>Betaproteobacteria</taxon>
        <taxon>Burkholderiales</taxon>
        <taxon>Burkholderiaceae</taxon>
        <taxon>Burkholderia</taxon>
        <taxon>Burkholderia cepacia complex</taxon>
    </lineage>
</organism>
<evidence type="ECO:0000313" key="1">
    <source>
        <dbReference type="EMBL" id="PRF28383.1"/>
    </source>
</evidence>
<dbReference type="Proteomes" id="UP000237686">
    <property type="component" value="Unassembled WGS sequence"/>
</dbReference>